<dbReference type="Proteomes" id="UP001519460">
    <property type="component" value="Unassembled WGS sequence"/>
</dbReference>
<comment type="caution">
    <text evidence="1">The sequence shown here is derived from an EMBL/GenBank/DDBJ whole genome shotgun (WGS) entry which is preliminary data.</text>
</comment>
<gene>
    <name evidence="1" type="ORF">BaRGS_00025502</name>
</gene>
<protein>
    <submittedName>
        <fullName evidence="1">Uncharacterized protein</fullName>
    </submittedName>
</protein>
<dbReference type="AlphaFoldDB" id="A0ABD0K7Z5"/>
<organism evidence="1 2">
    <name type="scientific">Batillaria attramentaria</name>
    <dbReference type="NCBI Taxonomy" id="370345"/>
    <lineage>
        <taxon>Eukaryota</taxon>
        <taxon>Metazoa</taxon>
        <taxon>Spiralia</taxon>
        <taxon>Lophotrochozoa</taxon>
        <taxon>Mollusca</taxon>
        <taxon>Gastropoda</taxon>
        <taxon>Caenogastropoda</taxon>
        <taxon>Sorbeoconcha</taxon>
        <taxon>Cerithioidea</taxon>
        <taxon>Batillariidae</taxon>
        <taxon>Batillaria</taxon>
    </lineage>
</organism>
<proteinExistence type="predicted"/>
<evidence type="ECO:0000313" key="2">
    <source>
        <dbReference type="Proteomes" id="UP001519460"/>
    </source>
</evidence>
<sequence length="127" mass="14109">MIRHNGSLLSILSRSHGVMALFKLSSCKKILSFVVPSHKYLAFCGSESGKTLEYLWSDRRGKKAAVRNLTSTLRPSLCTGRIVRHASSHMDGHPQWQPAAPTMSSTVVFMADRPVVFTARWVVSHPC</sequence>
<keyword evidence="2" id="KW-1185">Reference proteome</keyword>
<evidence type="ECO:0000313" key="1">
    <source>
        <dbReference type="EMBL" id="KAK7483209.1"/>
    </source>
</evidence>
<name>A0ABD0K7Z5_9CAEN</name>
<reference evidence="1 2" key="1">
    <citation type="journal article" date="2023" name="Sci. Data">
        <title>Genome assembly of the Korean intertidal mud-creeper Batillaria attramentaria.</title>
        <authorList>
            <person name="Patra A.K."/>
            <person name="Ho P.T."/>
            <person name="Jun S."/>
            <person name="Lee S.J."/>
            <person name="Kim Y."/>
            <person name="Won Y.J."/>
        </authorList>
    </citation>
    <scope>NUCLEOTIDE SEQUENCE [LARGE SCALE GENOMIC DNA]</scope>
    <source>
        <strain evidence="1">Wonlab-2016</strain>
    </source>
</reference>
<dbReference type="EMBL" id="JACVVK020000230">
    <property type="protein sequence ID" value="KAK7483209.1"/>
    <property type="molecule type" value="Genomic_DNA"/>
</dbReference>
<accession>A0ABD0K7Z5</accession>